<comment type="similarity">
    <text evidence="1">Belongs to the bacterial solute-binding protein ModA family.</text>
</comment>
<keyword evidence="2 4" id="KW-0479">Metal-binding</keyword>
<dbReference type="GO" id="GO:0015689">
    <property type="term" value="P:molybdate ion transport"/>
    <property type="evidence" value="ECO:0007669"/>
    <property type="project" value="InterPro"/>
</dbReference>
<dbReference type="GO" id="GO:0046872">
    <property type="term" value="F:metal ion binding"/>
    <property type="evidence" value="ECO:0007669"/>
    <property type="project" value="UniProtKB-KW"/>
</dbReference>
<evidence type="ECO:0000256" key="4">
    <source>
        <dbReference type="PIRSR" id="PIRSR004846-1"/>
    </source>
</evidence>
<gene>
    <name evidence="6" type="ORF">AVDCRST_MAG86-2586</name>
</gene>
<dbReference type="PIRSF" id="PIRSF004846">
    <property type="entry name" value="ModA"/>
    <property type="match status" value="1"/>
</dbReference>
<evidence type="ECO:0000256" key="1">
    <source>
        <dbReference type="ARBA" id="ARBA00009175"/>
    </source>
</evidence>
<sequence>MKRFSLPLTALLLGPLAVAQDLTVFAASSLTEAFGEIASVFEGQNEGVEVLLSFDGSSTLATQIVQGAPADVFASADENQMRVVVDEGLTASEPQIFTGNRLVLITPEDSDITRLEQLAEPGVLLVLAAPDVPVGNYAREALEKMNAAYGADFSKRVLENLVSEESNVRQVSLKVELGEADAAIVYATDATVAEGVHAIDIPDDLNVLGTYPITTLRGSAQPKLAQAFVDLVLSDEGRTILTERGFQVPE</sequence>
<dbReference type="PANTHER" id="PTHR30632:SF0">
    <property type="entry name" value="SULFATE-BINDING PROTEIN"/>
    <property type="match status" value="1"/>
</dbReference>
<organism evidence="6">
    <name type="scientific">uncultured Truepera sp</name>
    <dbReference type="NCBI Taxonomy" id="543023"/>
    <lineage>
        <taxon>Bacteria</taxon>
        <taxon>Thermotogati</taxon>
        <taxon>Deinococcota</taxon>
        <taxon>Deinococci</taxon>
        <taxon>Trueperales</taxon>
        <taxon>Trueperaceae</taxon>
        <taxon>Truepera</taxon>
        <taxon>environmental samples</taxon>
    </lineage>
</organism>
<dbReference type="EMBL" id="CADCWP010000230">
    <property type="protein sequence ID" value="CAA9579698.1"/>
    <property type="molecule type" value="Genomic_DNA"/>
</dbReference>
<feature type="chain" id="PRO_5026762449" evidence="5">
    <location>
        <begin position="20"/>
        <end position="250"/>
    </location>
</feature>
<feature type="binding site" evidence="4">
    <location>
        <position position="186"/>
    </location>
    <ligand>
        <name>molybdate</name>
        <dbReference type="ChEBI" id="CHEBI:36264"/>
    </ligand>
</feature>
<dbReference type="Gene3D" id="3.40.190.10">
    <property type="entry name" value="Periplasmic binding protein-like II"/>
    <property type="match status" value="2"/>
</dbReference>
<protein>
    <submittedName>
        <fullName evidence="6">Molybdenum ABC transporter, substrate-binding protein ModA</fullName>
    </submittedName>
</protein>
<dbReference type="Pfam" id="PF13531">
    <property type="entry name" value="SBP_bac_11"/>
    <property type="match status" value="1"/>
</dbReference>
<feature type="binding site" evidence="4">
    <location>
        <position position="168"/>
    </location>
    <ligand>
        <name>molybdate</name>
        <dbReference type="ChEBI" id="CHEBI:36264"/>
    </ligand>
</feature>
<feature type="signal peptide" evidence="5">
    <location>
        <begin position="1"/>
        <end position="19"/>
    </location>
</feature>
<reference evidence="6" key="1">
    <citation type="submission" date="2020-02" db="EMBL/GenBank/DDBJ databases">
        <authorList>
            <person name="Meier V. D."/>
        </authorList>
    </citation>
    <scope>NUCLEOTIDE SEQUENCE</scope>
    <source>
        <strain evidence="6">AVDCRST_MAG86</strain>
    </source>
</reference>
<accession>A0A6J4VJE9</accession>
<dbReference type="InterPro" id="IPR050682">
    <property type="entry name" value="ModA/WtpA"/>
</dbReference>
<proteinExistence type="inferred from homology"/>
<dbReference type="InterPro" id="IPR005950">
    <property type="entry name" value="ModA"/>
</dbReference>
<dbReference type="PANTHER" id="PTHR30632">
    <property type="entry name" value="MOLYBDATE-BINDING PERIPLASMIC PROTEIN"/>
    <property type="match status" value="1"/>
</dbReference>
<dbReference type="SUPFAM" id="SSF53850">
    <property type="entry name" value="Periplasmic binding protein-like II"/>
    <property type="match status" value="1"/>
</dbReference>
<evidence type="ECO:0000256" key="2">
    <source>
        <dbReference type="ARBA" id="ARBA00022723"/>
    </source>
</evidence>
<evidence type="ECO:0000256" key="3">
    <source>
        <dbReference type="ARBA" id="ARBA00022729"/>
    </source>
</evidence>
<dbReference type="GO" id="GO:0030973">
    <property type="term" value="F:molybdate ion binding"/>
    <property type="evidence" value="ECO:0007669"/>
    <property type="project" value="TreeGrafter"/>
</dbReference>
<feature type="binding site" evidence="4">
    <location>
        <position position="57"/>
    </location>
    <ligand>
        <name>molybdate</name>
        <dbReference type="ChEBI" id="CHEBI:36264"/>
    </ligand>
</feature>
<keyword evidence="3 5" id="KW-0732">Signal</keyword>
<dbReference type="AlphaFoldDB" id="A0A6J4VJE9"/>
<keyword evidence="4" id="KW-0500">Molybdenum</keyword>
<dbReference type="NCBIfam" id="TIGR01256">
    <property type="entry name" value="modA"/>
    <property type="match status" value="1"/>
</dbReference>
<feature type="binding site" evidence="4">
    <location>
        <position position="29"/>
    </location>
    <ligand>
        <name>molybdate</name>
        <dbReference type="ChEBI" id="CHEBI:36264"/>
    </ligand>
</feature>
<name>A0A6J4VJE9_9DEIN</name>
<evidence type="ECO:0000313" key="6">
    <source>
        <dbReference type="EMBL" id="CAA9579698.1"/>
    </source>
</evidence>
<dbReference type="CDD" id="cd13538">
    <property type="entry name" value="PBP2_ModA_like_1"/>
    <property type="match status" value="1"/>
</dbReference>
<evidence type="ECO:0000256" key="5">
    <source>
        <dbReference type="SAM" id="SignalP"/>
    </source>
</evidence>